<dbReference type="SUPFAM" id="SSF56112">
    <property type="entry name" value="Protein kinase-like (PK-like)"/>
    <property type="match status" value="1"/>
</dbReference>
<reference evidence="2 3" key="1">
    <citation type="journal article" date="2018" name="Mol. Plant">
        <title>The genome of Artemisia annua provides insight into the evolution of Asteraceae family and artemisinin biosynthesis.</title>
        <authorList>
            <person name="Shen Q."/>
            <person name="Zhang L."/>
            <person name="Liao Z."/>
            <person name="Wang S."/>
            <person name="Yan T."/>
            <person name="Shi P."/>
            <person name="Liu M."/>
            <person name="Fu X."/>
            <person name="Pan Q."/>
            <person name="Wang Y."/>
            <person name="Lv Z."/>
            <person name="Lu X."/>
            <person name="Zhang F."/>
            <person name="Jiang W."/>
            <person name="Ma Y."/>
            <person name="Chen M."/>
            <person name="Hao X."/>
            <person name="Li L."/>
            <person name="Tang Y."/>
            <person name="Lv G."/>
            <person name="Zhou Y."/>
            <person name="Sun X."/>
            <person name="Brodelius P.E."/>
            <person name="Rose J.K.C."/>
            <person name="Tang K."/>
        </authorList>
    </citation>
    <scope>NUCLEOTIDE SEQUENCE [LARGE SCALE GENOMIC DNA]</scope>
    <source>
        <strain evidence="3">cv. Huhao1</strain>
        <tissue evidence="2">Leaf</tissue>
    </source>
</reference>
<dbReference type="GO" id="GO:0005524">
    <property type="term" value="F:ATP binding"/>
    <property type="evidence" value="ECO:0007669"/>
    <property type="project" value="InterPro"/>
</dbReference>
<comment type="caution">
    <text evidence="2">The sequence shown here is derived from an EMBL/GenBank/DDBJ whole genome shotgun (WGS) entry which is preliminary data.</text>
</comment>
<dbReference type="OrthoDB" id="1394818at2759"/>
<dbReference type="PROSITE" id="PS50011">
    <property type="entry name" value="PROTEIN_KINASE_DOM"/>
    <property type="match status" value="1"/>
</dbReference>
<keyword evidence="3" id="KW-1185">Reference proteome</keyword>
<organism evidence="2 3">
    <name type="scientific">Artemisia annua</name>
    <name type="common">Sweet wormwood</name>
    <dbReference type="NCBI Taxonomy" id="35608"/>
    <lineage>
        <taxon>Eukaryota</taxon>
        <taxon>Viridiplantae</taxon>
        <taxon>Streptophyta</taxon>
        <taxon>Embryophyta</taxon>
        <taxon>Tracheophyta</taxon>
        <taxon>Spermatophyta</taxon>
        <taxon>Magnoliopsida</taxon>
        <taxon>eudicotyledons</taxon>
        <taxon>Gunneridae</taxon>
        <taxon>Pentapetalae</taxon>
        <taxon>asterids</taxon>
        <taxon>campanulids</taxon>
        <taxon>Asterales</taxon>
        <taxon>Asteraceae</taxon>
        <taxon>Asteroideae</taxon>
        <taxon>Anthemideae</taxon>
        <taxon>Artemisiinae</taxon>
        <taxon>Artemisia</taxon>
    </lineage>
</organism>
<keyword evidence="2" id="KW-0808">Transferase</keyword>
<accession>A0A2U1QD42</accession>
<dbReference type="PANTHER" id="PTHR24359:SF1">
    <property type="entry name" value="INHIBITOR OF NUCLEAR FACTOR KAPPA-B KINASE EPSILON SUBUNIT HOMOLOG 1-RELATED"/>
    <property type="match status" value="1"/>
</dbReference>
<proteinExistence type="predicted"/>
<dbReference type="InterPro" id="IPR055164">
    <property type="entry name" value="EDR1/CTR1/ARMC3-like_pept-like"/>
</dbReference>
<dbReference type="Gene3D" id="1.10.510.10">
    <property type="entry name" value="Transferase(Phosphotransferase) domain 1"/>
    <property type="match status" value="1"/>
</dbReference>
<dbReference type="SMART" id="SM00220">
    <property type="entry name" value="S_TKc"/>
    <property type="match status" value="1"/>
</dbReference>
<dbReference type="STRING" id="35608.A0A2U1QD42"/>
<name>A0A2U1QD42_ARTAN</name>
<keyword evidence="2" id="KW-0418">Kinase</keyword>
<dbReference type="Pfam" id="PF14381">
    <property type="entry name" value="EDR1_CTR1_ARMC3_pept"/>
    <property type="match status" value="1"/>
</dbReference>
<protein>
    <submittedName>
        <fullName evidence="2">Armadillo repeat-containing protein 3 and Serine/threonine-protein kinase CTR1</fullName>
    </submittedName>
</protein>
<dbReference type="InterPro" id="IPR000719">
    <property type="entry name" value="Prot_kinase_dom"/>
</dbReference>
<dbReference type="EMBL" id="PKPP01000212">
    <property type="protein sequence ID" value="PWA95893.1"/>
    <property type="molecule type" value="Genomic_DNA"/>
</dbReference>
<evidence type="ECO:0000313" key="3">
    <source>
        <dbReference type="Proteomes" id="UP000245207"/>
    </source>
</evidence>
<dbReference type="InterPro" id="IPR011009">
    <property type="entry name" value="Kinase-like_dom_sf"/>
</dbReference>
<dbReference type="GO" id="GO:0004674">
    <property type="term" value="F:protein serine/threonine kinase activity"/>
    <property type="evidence" value="ECO:0007669"/>
    <property type="project" value="TreeGrafter"/>
</dbReference>
<dbReference type="AlphaFoldDB" id="A0A2U1QD42"/>
<dbReference type="Proteomes" id="UP000245207">
    <property type="component" value="Unassembled WGS sequence"/>
</dbReference>
<evidence type="ECO:0000313" key="2">
    <source>
        <dbReference type="EMBL" id="PWA95893.1"/>
    </source>
</evidence>
<dbReference type="InterPro" id="IPR008271">
    <property type="entry name" value="Ser/Thr_kinase_AS"/>
</dbReference>
<dbReference type="Pfam" id="PF00069">
    <property type="entry name" value="Pkinase"/>
    <property type="match status" value="1"/>
</dbReference>
<feature type="domain" description="Protein kinase" evidence="1">
    <location>
        <begin position="1"/>
        <end position="289"/>
    </location>
</feature>
<dbReference type="PANTHER" id="PTHR24359">
    <property type="entry name" value="SERINE/THREONINE-PROTEIN KINASE SBK1"/>
    <property type="match status" value="1"/>
</dbReference>
<evidence type="ECO:0000259" key="1">
    <source>
        <dbReference type="PROSITE" id="PS50011"/>
    </source>
</evidence>
<gene>
    <name evidence="2" type="ORF">CTI12_AA045360</name>
</gene>
<sequence>MISSKKSFTFSEDAVIPSMCEKYLQLVKARRNSVVVPVGSLQYGVCRHRALLMKYLCDRVTPRVPCELVRGYLDFSPHAWNVVAAKRGDSEVRFVVDACRPQDIRQESHQISTKWLPSEDGTPEAHVAWALSELYSKDIIHHDLKSGNVLIDINNDTDGATVVKLCDFDTAVPLGSSLHKCCVGHTGIPPPDACVGKVRLMAPEVYRTLHDRRVYGLEVDLWSFGCLILELLTLRLPYAGLQESKIHELILLGIRPLLTDELEALGRVEDIEETESESEKYKKEKTMRF</sequence>
<dbReference type="PROSITE" id="PS00108">
    <property type="entry name" value="PROTEIN_KINASE_ST"/>
    <property type="match status" value="1"/>
</dbReference>